<proteinExistence type="predicted"/>
<reference evidence="1 2" key="1">
    <citation type="submission" date="2020-04" db="EMBL/GenBank/DDBJ databases">
        <authorList>
            <person name="Yoon J."/>
        </authorList>
    </citation>
    <scope>NUCLEOTIDE SEQUENCE [LARGE SCALE GENOMIC DNA]</scope>
    <source>
        <strain evidence="1 2">DJ-13</strain>
    </source>
</reference>
<dbReference type="Proteomes" id="UP000718451">
    <property type="component" value="Unassembled WGS sequence"/>
</dbReference>
<evidence type="ECO:0008006" key="3">
    <source>
        <dbReference type="Google" id="ProtNLM"/>
    </source>
</evidence>
<evidence type="ECO:0000313" key="1">
    <source>
        <dbReference type="EMBL" id="NKI32393.1"/>
    </source>
</evidence>
<sequence>MKKIGILLIFLLTFTNTTGQENSIWYSFGNEGDKTKIRELKDIILYEEVKEEESPYPARVDTLDIVKRIDASNYIIFKPNRQGDYALMTTDLIHDGAIKSIGIYYPSETAEQVEKLYTNNGLPLWKDLTKTWVFTEKKVLELENAPGYDEATREAVLEALSIRQGISPDLKAFQQEFPDTKSWQLYRFVEVKAQHKFIELGYNPYKRVVYNFEKQFAGDEEVIKALTEPMSFD</sequence>
<name>A0ABX1GR39_9FLAO</name>
<dbReference type="EMBL" id="JAAWWL010000002">
    <property type="protein sequence ID" value="NKI32393.1"/>
    <property type="molecule type" value="Genomic_DNA"/>
</dbReference>
<organism evidence="1 2">
    <name type="scientific">Croceivirga thetidis</name>
    <dbReference type="NCBI Taxonomy" id="2721623"/>
    <lineage>
        <taxon>Bacteria</taxon>
        <taxon>Pseudomonadati</taxon>
        <taxon>Bacteroidota</taxon>
        <taxon>Flavobacteriia</taxon>
        <taxon>Flavobacteriales</taxon>
        <taxon>Flavobacteriaceae</taxon>
        <taxon>Croceivirga</taxon>
    </lineage>
</organism>
<protein>
    <recommendedName>
        <fullName evidence="3">DUF4476 domain-containing protein</fullName>
    </recommendedName>
</protein>
<dbReference type="RefSeq" id="WP_168552597.1">
    <property type="nucleotide sequence ID" value="NZ_JAAWWL010000002.1"/>
</dbReference>
<accession>A0ABX1GR39</accession>
<gene>
    <name evidence="1" type="ORF">HCU67_10595</name>
</gene>
<comment type="caution">
    <text evidence="1">The sequence shown here is derived from an EMBL/GenBank/DDBJ whole genome shotgun (WGS) entry which is preliminary data.</text>
</comment>
<evidence type="ECO:0000313" key="2">
    <source>
        <dbReference type="Proteomes" id="UP000718451"/>
    </source>
</evidence>
<keyword evidence="2" id="KW-1185">Reference proteome</keyword>